<protein>
    <recommendedName>
        <fullName evidence="3">STAS/SEC14 domain-containing protein</fullName>
    </recommendedName>
</protein>
<organism evidence="1 2">
    <name type="scientific">Corallincola platygyrae</name>
    <dbReference type="NCBI Taxonomy" id="1193278"/>
    <lineage>
        <taxon>Bacteria</taxon>
        <taxon>Pseudomonadati</taxon>
        <taxon>Pseudomonadota</taxon>
        <taxon>Gammaproteobacteria</taxon>
        <taxon>Alteromonadales</taxon>
        <taxon>Psychromonadaceae</taxon>
        <taxon>Corallincola</taxon>
    </lineage>
</organism>
<accession>A0ABW4XPS6</accession>
<name>A0ABW4XPS6_9GAMM</name>
<comment type="caution">
    <text evidence="1">The sequence shown here is derived from an EMBL/GenBank/DDBJ whole genome shotgun (WGS) entry which is preliminary data.</text>
</comment>
<proteinExistence type="predicted"/>
<evidence type="ECO:0008006" key="3">
    <source>
        <dbReference type="Google" id="ProtNLM"/>
    </source>
</evidence>
<reference evidence="2" key="1">
    <citation type="journal article" date="2019" name="Int. J. Syst. Evol. Microbiol.">
        <title>The Global Catalogue of Microorganisms (GCM) 10K type strain sequencing project: providing services to taxonomists for standard genome sequencing and annotation.</title>
        <authorList>
            <consortium name="The Broad Institute Genomics Platform"/>
            <consortium name="The Broad Institute Genome Sequencing Center for Infectious Disease"/>
            <person name="Wu L."/>
            <person name="Ma J."/>
        </authorList>
    </citation>
    <scope>NUCLEOTIDE SEQUENCE [LARGE SCALE GENOMIC DNA]</scope>
    <source>
        <strain evidence="2">CGMCC 1.10992</strain>
    </source>
</reference>
<dbReference type="Proteomes" id="UP001597380">
    <property type="component" value="Unassembled WGS sequence"/>
</dbReference>
<dbReference type="EMBL" id="JBHUHT010000016">
    <property type="protein sequence ID" value="MFD2097085.1"/>
    <property type="molecule type" value="Genomic_DNA"/>
</dbReference>
<keyword evidence="2" id="KW-1185">Reference proteome</keyword>
<evidence type="ECO:0000313" key="1">
    <source>
        <dbReference type="EMBL" id="MFD2097085.1"/>
    </source>
</evidence>
<sequence>MTDILDAHGVFEFTVDRDMTHLKLDGSFNAEGVRAMHEYIVACLKALPTIPNLALVDVTGWTLSTPDSAPATRALHRKMSESGLAYVAYITDNVEIRRVILEELWDQHPNVCRGYFKSRAQAKKWLAKQKN</sequence>
<evidence type="ECO:0000313" key="2">
    <source>
        <dbReference type="Proteomes" id="UP001597380"/>
    </source>
</evidence>
<dbReference type="RefSeq" id="WP_345339990.1">
    <property type="nucleotide sequence ID" value="NZ_BAABLI010000012.1"/>
</dbReference>
<gene>
    <name evidence="1" type="ORF">ACFSJ3_13905</name>
</gene>